<reference evidence="1 2" key="1">
    <citation type="journal article" date="2016" name="Nat. Commun.">
        <title>Ectomycorrhizal ecology is imprinted in the genome of the dominant symbiotic fungus Cenococcum geophilum.</title>
        <authorList>
            <consortium name="DOE Joint Genome Institute"/>
            <person name="Peter M."/>
            <person name="Kohler A."/>
            <person name="Ohm R.A."/>
            <person name="Kuo A."/>
            <person name="Krutzmann J."/>
            <person name="Morin E."/>
            <person name="Arend M."/>
            <person name="Barry K.W."/>
            <person name="Binder M."/>
            <person name="Choi C."/>
            <person name="Clum A."/>
            <person name="Copeland A."/>
            <person name="Grisel N."/>
            <person name="Haridas S."/>
            <person name="Kipfer T."/>
            <person name="LaButti K."/>
            <person name="Lindquist E."/>
            <person name="Lipzen A."/>
            <person name="Maire R."/>
            <person name="Meier B."/>
            <person name="Mihaltcheva S."/>
            <person name="Molinier V."/>
            <person name="Murat C."/>
            <person name="Poggeler S."/>
            <person name="Quandt C.A."/>
            <person name="Sperisen C."/>
            <person name="Tritt A."/>
            <person name="Tisserant E."/>
            <person name="Crous P.W."/>
            <person name="Henrissat B."/>
            <person name="Nehls U."/>
            <person name="Egli S."/>
            <person name="Spatafora J.W."/>
            <person name="Grigoriev I.V."/>
            <person name="Martin F.M."/>
        </authorList>
    </citation>
    <scope>NUCLEOTIDE SEQUENCE [LARGE SCALE GENOMIC DNA]</scope>
    <source>
        <strain evidence="1 2">CBS 207.34</strain>
    </source>
</reference>
<organism evidence="1 2">
    <name type="scientific">Glonium stellatum</name>
    <dbReference type="NCBI Taxonomy" id="574774"/>
    <lineage>
        <taxon>Eukaryota</taxon>
        <taxon>Fungi</taxon>
        <taxon>Dikarya</taxon>
        <taxon>Ascomycota</taxon>
        <taxon>Pezizomycotina</taxon>
        <taxon>Dothideomycetes</taxon>
        <taxon>Pleosporomycetidae</taxon>
        <taxon>Gloniales</taxon>
        <taxon>Gloniaceae</taxon>
        <taxon>Glonium</taxon>
    </lineage>
</organism>
<dbReference type="AlphaFoldDB" id="A0A8E2FB30"/>
<proteinExistence type="predicted"/>
<dbReference type="EMBL" id="KV748679">
    <property type="protein sequence ID" value="OCL13719.1"/>
    <property type="molecule type" value="Genomic_DNA"/>
</dbReference>
<evidence type="ECO:0000313" key="1">
    <source>
        <dbReference type="EMBL" id="OCL13719.1"/>
    </source>
</evidence>
<gene>
    <name evidence="1" type="ORF">AOQ84DRAFT_351865</name>
</gene>
<accession>A0A8E2FB30</accession>
<evidence type="ECO:0000313" key="2">
    <source>
        <dbReference type="Proteomes" id="UP000250140"/>
    </source>
</evidence>
<name>A0A8E2FB30_9PEZI</name>
<sequence>MRQRALDKIKKARTAKLASQTGQSSDDIQMKGAPFDAQVCILPLIYYTLIHPFFSAYLI</sequence>
<protein>
    <submittedName>
        <fullName evidence="1">Uncharacterized protein</fullName>
    </submittedName>
</protein>
<dbReference type="Proteomes" id="UP000250140">
    <property type="component" value="Unassembled WGS sequence"/>
</dbReference>
<keyword evidence="2" id="KW-1185">Reference proteome</keyword>